<dbReference type="SUPFAM" id="SSF53474">
    <property type="entry name" value="alpha/beta-Hydrolases"/>
    <property type="match status" value="1"/>
</dbReference>
<dbReference type="eggNOG" id="COG2267">
    <property type="taxonomic scope" value="Bacteria"/>
</dbReference>
<reference evidence="1 2" key="1">
    <citation type="submission" date="2014-03" db="EMBL/GenBank/DDBJ databases">
        <title>Genome of Haematobacter massiliensis CCUG 47968.</title>
        <authorList>
            <person name="Wang D."/>
            <person name="Wang G."/>
        </authorList>
    </citation>
    <scope>NUCLEOTIDE SEQUENCE [LARGE SCALE GENOMIC DNA]</scope>
    <source>
        <strain evidence="1 2">CCUG 47968</strain>
    </source>
</reference>
<dbReference type="OrthoDB" id="9788260at2"/>
<proteinExistence type="predicted"/>
<organism evidence="1 2">
    <name type="scientific">Haematobacter massiliensis</name>
    <dbReference type="NCBI Taxonomy" id="195105"/>
    <lineage>
        <taxon>Bacteria</taxon>
        <taxon>Pseudomonadati</taxon>
        <taxon>Pseudomonadota</taxon>
        <taxon>Alphaproteobacteria</taxon>
        <taxon>Rhodobacterales</taxon>
        <taxon>Paracoccaceae</taxon>
        <taxon>Haematobacter</taxon>
    </lineage>
</organism>
<dbReference type="InterPro" id="IPR029058">
    <property type="entry name" value="AB_hydrolase_fold"/>
</dbReference>
<dbReference type="Proteomes" id="UP000028826">
    <property type="component" value="Unassembled WGS sequence"/>
</dbReference>
<sequence length="314" mass="34278">MRLEPAPLHLGADGSSGAAAYWRRAEDGTRLRFALWPAPGALATVLLFPGRTEYVEKYDAIARILQDAGFATLAVDWRGQGLSAHRDPAIRMGDVEHFLDYQQDVRAMLATAQALDLPSPALLLAHSMGGAIARRALHDGLAVEAAAFSAPMWGLTLPGLTRPLAWLLSSVALRAGRPGLYPPGHPATPYVLTARPALNNLTSDPMMLAKMRAAMEANPELALGGPSLRWLHEALLEMRALATLPSPRIPAYAGVGSDERVVDARAIRRGMARWPGAEVEIFPGARHELMMEAPHHRQHFMEHVLRLYRSRVRS</sequence>
<dbReference type="EMBL" id="JGYG01000001">
    <property type="protein sequence ID" value="KFI32157.1"/>
    <property type="molecule type" value="Genomic_DNA"/>
</dbReference>
<evidence type="ECO:0000313" key="2">
    <source>
        <dbReference type="Proteomes" id="UP000028826"/>
    </source>
</evidence>
<dbReference type="RefSeq" id="WP_035706604.1">
    <property type="nucleotide sequence ID" value="NZ_CAMIFG010000014.1"/>
</dbReference>
<name>A0A086YD07_9RHOB</name>
<accession>A0A086YD07</accession>
<keyword evidence="2" id="KW-1185">Reference proteome</keyword>
<dbReference type="InterPro" id="IPR051044">
    <property type="entry name" value="MAG_DAG_Lipase"/>
</dbReference>
<protein>
    <submittedName>
        <fullName evidence="1">Hydrolase</fullName>
    </submittedName>
</protein>
<evidence type="ECO:0000313" key="1">
    <source>
        <dbReference type="EMBL" id="KFI32157.1"/>
    </source>
</evidence>
<keyword evidence="1" id="KW-0378">Hydrolase</keyword>
<dbReference type="Pfam" id="PF12146">
    <property type="entry name" value="Hydrolase_4"/>
    <property type="match status" value="1"/>
</dbReference>
<gene>
    <name evidence="1" type="ORF">CN97_07045</name>
</gene>
<dbReference type="GO" id="GO:0016787">
    <property type="term" value="F:hydrolase activity"/>
    <property type="evidence" value="ECO:0007669"/>
    <property type="project" value="UniProtKB-KW"/>
</dbReference>
<dbReference type="PANTHER" id="PTHR11614">
    <property type="entry name" value="PHOSPHOLIPASE-RELATED"/>
    <property type="match status" value="1"/>
</dbReference>
<dbReference type="InterPro" id="IPR022742">
    <property type="entry name" value="Hydrolase_4"/>
</dbReference>
<dbReference type="AlphaFoldDB" id="A0A086YD07"/>
<dbReference type="Gene3D" id="3.40.50.1820">
    <property type="entry name" value="alpha/beta hydrolase"/>
    <property type="match status" value="1"/>
</dbReference>
<comment type="caution">
    <text evidence="1">The sequence shown here is derived from an EMBL/GenBank/DDBJ whole genome shotgun (WGS) entry which is preliminary data.</text>
</comment>
<dbReference type="STRING" id="195105.CN97_07045"/>